<feature type="region of interest" description="Disordered" evidence="1">
    <location>
        <begin position="1"/>
        <end position="31"/>
    </location>
</feature>
<reference evidence="2 3" key="1">
    <citation type="submission" date="2024-10" db="EMBL/GenBank/DDBJ databases">
        <title>The Natural Products Discovery Center: Release of the First 8490 Sequenced Strains for Exploring Actinobacteria Biosynthetic Diversity.</title>
        <authorList>
            <person name="Kalkreuter E."/>
            <person name="Kautsar S.A."/>
            <person name="Yang D."/>
            <person name="Bader C.D."/>
            <person name="Teijaro C.N."/>
            <person name="Fluegel L."/>
            <person name="Davis C.M."/>
            <person name="Simpson J.R."/>
            <person name="Lauterbach L."/>
            <person name="Steele A.D."/>
            <person name="Gui C."/>
            <person name="Meng S."/>
            <person name="Li G."/>
            <person name="Viehrig K."/>
            <person name="Ye F."/>
            <person name="Su P."/>
            <person name="Kiefer A.F."/>
            <person name="Nichols A."/>
            <person name="Cepeda A.J."/>
            <person name="Yan W."/>
            <person name="Fan B."/>
            <person name="Jiang Y."/>
            <person name="Adhikari A."/>
            <person name="Zheng C.-J."/>
            <person name="Schuster L."/>
            <person name="Cowan T.M."/>
            <person name="Smanski M.J."/>
            <person name="Chevrette M.G."/>
            <person name="De Carvalho L.P.S."/>
            <person name="Shen B."/>
        </authorList>
    </citation>
    <scope>NUCLEOTIDE SEQUENCE [LARGE SCALE GENOMIC DNA]</scope>
    <source>
        <strain evidence="2 3">NPDC015755</strain>
    </source>
</reference>
<dbReference type="EMBL" id="JBIBSM010000028">
    <property type="protein sequence ID" value="MFF8280960.1"/>
    <property type="molecule type" value="Genomic_DNA"/>
</dbReference>
<organism evidence="2 3">
    <name type="scientific">Streptomyces lateritius</name>
    <dbReference type="NCBI Taxonomy" id="67313"/>
    <lineage>
        <taxon>Bacteria</taxon>
        <taxon>Bacillati</taxon>
        <taxon>Actinomycetota</taxon>
        <taxon>Actinomycetes</taxon>
        <taxon>Kitasatosporales</taxon>
        <taxon>Streptomycetaceae</taxon>
        <taxon>Streptomyces</taxon>
    </lineage>
</organism>
<dbReference type="RefSeq" id="WP_391937726.1">
    <property type="nucleotide sequence ID" value="NZ_JBIBSM010000028.1"/>
</dbReference>
<keyword evidence="3" id="KW-1185">Reference proteome</keyword>
<protein>
    <submittedName>
        <fullName evidence="2">Uncharacterized protein</fullName>
    </submittedName>
</protein>
<evidence type="ECO:0000313" key="2">
    <source>
        <dbReference type="EMBL" id="MFF8280960.1"/>
    </source>
</evidence>
<evidence type="ECO:0000313" key="3">
    <source>
        <dbReference type="Proteomes" id="UP001603013"/>
    </source>
</evidence>
<dbReference type="Proteomes" id="UP001603013">
    <property type="component" value="Unassembled WGS sequence"/>
</dbReference>
<accession>A0ABW6YN92</accession>
<sequence length="75" mass="8017">MDVPLRRDPGRPEHVPAADQARLDGDTDLNGDVRGESRWAGDVRVPDEATVVSPRAGANDDRGGSVEQEIIRAVG</sequence>
<evidence type="ECO:0000256" key="1">
    <source>
        <dbReference type="SAM" id="MobiDB-lite"/>
    </source>
</evidence>
<gene>
    <name evidence="2" type="ORF">ACF05T_33705</name>
</gene>
<name>A0ABW6YN92_9ACTN</name>
<comment type="caution">
    <text evidence="2">The sequence shown here is derived from an EMBL/GenBank/DDBJ whole genome shotgun (WGS) entry which is preliminary data.</text>
</comment>
<proteinExistence type="predicted"/>